<protein>
    <submittedName>
        <fullName evidence="3">Retrotransposon protein</fullName>
    </submittedName>
</protein>
<name>A0A5B6X2W7_9ROSI</name>
<organism evidence="3 4">
    <name type="scientific">Gossypium australe</name>
    <dbReference type="NCBI Taxonomy" id="47621"/>
    <lineage>
        <taxon>Eukaryota</taxon>
        <taxon>Viridiplantae</taxon>
        <taxon>Streptophyta</taxon>
        <taxon>Embryophyta</taxon>
        <taxon>Tracheophyta</taxon>
        <taxon>Spermatophyta</taxon>
        <taxon>Magnoliopsida</taxon>
        <taxon>eudicotyledons</taxon>
        <taxon>Gunneridae</taxon>
        <taxon>Pentapetalae</taxon>
        <taxon>rosids</taxon>
        <taxon>malvids</taxon>
        <taxon>Malvales</taxon>
        <taxon>Malvaceae</taxon>
        <taxon>Malvoideae</taxon>
        <taxon>Gossypium</taxon>
    </lineage>
</organism>
<reference evidence="4" key="1">
    <citation type="journal article" date="2019" name="Plant Biotechnol. J.">
        <title>Genome sequencing of the Australian wild diploid species Gossypium australe highlights disease resistance and delayed gland morphogenesis.</title>
        <authorList>
            <person name="Cai Y."/>
            <person name="Cai X."/>
            <person name="Wang Q."/>
            <person name="Wang P."/>
            <person name="Zhang Y."/>
            <person name="Cai C."/>
            <person name="Xu Y."/>
            <person name="Wang K."/>
            <person name="Zhou Z."/>
            <person name="Wang C."/>
            <person name="Geng S."/>
            <person name="Li B."/>
            <person name="Dong Q."/>
            <person name="Hou Y."/>
            <person name="Wang H."/>
            <person name="Ai P."/>
            <person name="Liu Z."/>
            <person name="Yi F."/>
            <person name="Sun M."/>
            <person name="An G."/>
            <person name="Cheng J."/>
            <person name="Zhang Y."/>
            <person name="Shi Q."/>
            <person name="Xie Y."/>
            <person name="Shi X."/>
            <person name="Chang Y."/>
            <person name="Huang F."/>
            <person name="Chen Y."/>
            <person name="Hong S."/>
            <person name="Mi L."/>
            <person name="Sun Q."/>
            <person name="Zhang L."/>
            <person name="Zhou B."/>
            <person name="Peng R."/>
            <person name="Zhang X."/>
            <person name="Liu F."/>
        </authorList>
    </citation>
    <scope>NUCLEOTIDE SEQUENCE [LARGE SCALE GENOMIC DNA]</scope>
    <source>
        <strain evidence="4">cv. PA1801</strain>
    </source>
</reference>
<dbReference type="Proteomes" id="UP000325315">
    <property type="component" value="Unassembled WGS sequence"/>
</dbReference>
<evidence type="ECO:0000313" key="4">
    <source>
        <dbReference type="Proteomes" id="UP000325315"/>
    </source>
</evidence>
<keyword evidence="1" id="KW-0812">Transmembrane</keyword>
<feature type="domain" description="Tf2-1-like SH3-like" evidence="2">
    <location>
        <begin position="102"/>
        <end position="148"/>
    </location>
</feature>
<sequence length="186" mass="21813">MGALLTEASILMVTTNDNIGMEMRYNYHGFDIGVTSIFKKERYHLGCYELLDKVGTLYPNYMEFQSLLFRIKVHDSSSDSGTIQHFTFRLMVNLSIDEFKLGNKVFLKVSHRKKVLQIDRKGKLNLGYIGPYKITERIEPIVYRLALHLILTEFTIFFMYLYYDSIDQILYILFPPTEIEIQPDIT</sequence>
<dbReference type="Pfam" id="PF24626">
    <property type="entry name" value="SH3_Tf2-1"/>
    <property type="match status" value="1"/>
</dbReference>
<evidence type="ECO:0000313" key="3">
    <source>
        <dbReference type="EMBL" id="KAA3487664.1"/>
    </source>
</evidence>
<evidence type="ECO:0000256" key="1">
    <source>
        <dbReference type="SAM" id="Phobius"/>
    </source>
</evidence>
<gene>
    <name evidence="3" type="ORF">EPI10_031478</name>
</gene>
<dbReference type="InterPro" id="IPR056924">
    <property type="entry name" value="SH3_Tf2-1"/>
</dbReference>
<keyword evidence="1" id="KW-0472">Membrane</keyword>
<keyword evidence="1" id="KW-1133">Transmembrane helix</keyword>
<dbReference type="PANTHER" id="PTHR46148">
    <property type="entry name" value="CHROMO DOMAIN-CONTAINING PROTEIN"/>
    <property type="match status" value="1"/>
</dbReference>
<proteinExistence type="predicted"/>
<accession>A0A5B6X2W7</accession>
<comment type="caution">
    <text evidence="3">The sequence shown here is derived from an EMBL/GenBank/DDBJ whole genome shotgun (WGS) entry which is preliminary data.</text>
</comment>
<feature type="transmembrane region" description="Helical" evidence="1">
    <location>
        <begin position="141"/>
        <end position="163"/>
    </location>
</feature>
<dbReference type="EMBL" id="SMMG02000001">
    <property type="protein sequence ID" value="KAA3487664.1"/>
    <property type="molecule type" value="Genomic_DNA"/>
</dbReference>
<dbReference type="AlphaFoldDB" id="A0A5B6X2W7"/>
<evidence type="ECO:0000259" key="2">
    <source>
        <dbReference type="Pfam" id="PF24626"/>
    </source>
</evidence>
<keyword evidence="4" id="KW-1185">Reference proteome</keyword>
<dbReference type="PANTHER" id="PTHR46148:SF44">
    <property type="entry name" value="GAG-POL POLYPROTEIN"/>
    <property type="match status" value="1"/>
</dbReference>